<evidence type="ECO:0000256" key="5">
    <source>
        <dbReference type="PROSITE-ProRule" id="PRU01091"/>
    </source>
</evidence>
<dbReference type="PROSITE" id="PS51755">
    <property type="entry name" value="OMPR_PHOB"/>
    <property type="match status" value="1"/>
</dbReference>
<accession>A0AAE3GMW8</accession>
<dbReference type="InterPro" id="IPR027417">
    <property type="entry name" value="P-loop_NTPase"/>
</dbReference>
<keyword evidence="3 5" id="KW-0238">DNA-binding</keyword>
<keyword evidence="2" id="KW-0805">Transcription regulation</keyword>
<dbReference type="InterPro" id="IPR051677">
    <property type="entry name" value="AfsR-DnrI-RedD_regulator"/>
</dbReference>
<dbReference type="InterPro" id="IPR005158">
    <property type="entry name" value="BTAD"/>
</dbReference>
<reference evidence="7" key="1">
    <citation type="submission" date="2022-06" db="EMBL/GenBank/DDBJ databases">
        <title>Genomic Encyclopedia of Archaeal and Bacterial Type Strains, Phase II (KMG-II): from individual species to whole genera.</title>
        <authorList>
            <person name="Goeker M."/>
        </authorList>
    </citation>
    <scope>NUCLEOTIDE SEQUENCE</scope>
    <source>
        <strain evidence="7">DSM 43935</strain>
    </source>
</reference>
<evidence type="ECO:0000256" key="3">
    <source>
        <dbReference type="ARBA" id="ARBA00023125"/>
    </source>
</evidence>
<evidence type="ECO:0000256" key="2">
    <source>
        <dbReference type="ARBA" id="ARBA00023015"/>
    </source>
</evidence>
<dbReference type="InterPro" id="IPR036388">
    <property type="entry name" value="WH-like_DNA-bd_sf"/>
</dbReference>
<comment type="similarity">
    <text evidence="1">Belongs to the AfsR/DnrI/RedD regulatory family.</text>
</comment>
<sequence length="1144" mass="122354">MLGPLAVLVDGREVALGGVKQRTVLAALLVGVGSVVPVSRLVDCVWGETPPATAVGTLRSYVANLRRALEPDRLPRAAGSVLVSSSAGYLLRVPADQVDAGRFTALVESGRSRLTGGRPQDALTDLDQALSLWRGPAYGEFAGAPFASLAAAGLEEARLTAQELRAEAEMAAGRPESAAAGLRTLVAAEPLREHRWEMLALALYRCDRQAESLAVLREARRMLADNLGVEPGPRLRRLEQAVLHHDPDLDLPAPPPPQPDPPAIRVRSVKPSAATDSALAGRADVLSTVDEALVGAGGGRGGLLLVTGEPGIGKTRVAEAAAGRAAELGLAVAVGRCPDESGAPALWPWLSVLRAVVRQGSVPLRRLADQIGLSALLDLGQQQAGDPDAGPTAPEPPAHTPRAMVELLAHAARERPLLVALDDLHWADPDSVRVLRVLTTLLPDLPLLVLATSRDGADLHGPPAALMAELTGVWTRRLPLRRLTEPEVAQVLRHRFGPAVDEHLARVIHQRCGGTPFHVVELARLVPEVGAESLAEALPTGTRDLIRHRLRRLPDGAEAVLVVAAVVGEEFDFEVVASASDVPADTLLELVESTVDWGLLVEAGPVGRFRFSHALVRDTLRQSISRVRLARLHARVAAALEQRAASGARAPGDLLDAIAFHWLAAAPVGHAEPAVTAAVAAARRAERMYAHQHAARLWSAAIEVIDQHAVPTTPAATRRLFDLLVDLGRACCRGGLNEQARTVLNRAIGLARQLDDPSALAVAATVYSSELLQPTREYQSGDDTVVDALRDALRLLPTADSPLRCLALAALAAERYFEAAAHGAGDQHGRDPSAEAVAMARRLGDPELLLRALHVRLQAIRHPDTLAERQALAEEQVELASQPGVSPDWLPKALVRRSTTWLEAGNMAEAQAAADACAIANQKVRLLEIDVHLRWWEALRAGLAGDPRTAEALAMKAYELHRNTVWGPGPALVGHRLSWLIDEGRYQEMEAVIRAGMAAASGGPLTPQHLGLILALQGRIDEARAYCPPAAQVPEPPRDWLWLLQMVLRAYAWVLCGDVESCRWALDRLLPYAGRTVTNGSAVICWGSVDHFLGELAEVAGDRDLAITMLRNAVRHNGELGCVRWQQRSQSRLDELTGGGVAAR</sequence>
<gene>
    <name evidence="7" type="ORF">LX83_007230</name>
</gene>
<keyword evidence="8" id="KW-1185">Reference proteome</keyword>
<feature type="DNA-binding region" description="OmpR/PhoB-type" evidence="5">
    <location>
        <begin position="1"/>
        <end position="93"/>
    </location>
</feature>
<dbReference type="PANTHER" id="PTHR35807">
    <property type="entry name" value="TRANSCRIPTIONAL REGULATOR REDD-RELATED"/>
    <property type="match status" value="1"/>
</dbReference>
<dbReference type="Pfam" id="PF03704">
    <property type="entry name" value="BTAD"/>
    <property type="match status" value="1"/>
</dbReference>
<dbReference type="PANTHER" id="PTHR35807:SF1">
    <property type="entry name" value="TRANSCRIPTIONAL REGULATOR REDD"/>
    <property type="match status" value="1"/>
</dbReference>
<dbReference type="Proteomes" id="UP001206128">
    <property type="component" value="Unassembled WGS sequence"/>
</dbReference>
<dbReference type="SUPFAM" id="SSF52540">
    <property type="entry name" value="P-loop containing nucleoside triphosphate hydrolases"/>
    <property type="match status" value="1"/>
</dbReference>
<dbReference type="Gene3D" id="1.10.10.10">
    <property type="entry name" value="Winged helix-like DNA-binding domain superfamily/Winged helix DNA-binding domain"/>
    <property type="match status" value="1"/>
</dbReference>
<name>A0AAE3GMW8_9PSEU</name>
<comment type="caution">
    <text evidence="7">The sequence shown here is derived from an EMBL/GenBank/DDBJ whole genome shotgun (WGS) entry which is preliminary data.</text>
</comment>
<dbReference type="InterPro" id="IPR041664">
    <property type="entry name" value="AAA_16"/>
</dbReference>
<evidence type="ECO:0000313" key="8">
    <source>
        <dbReference type="Proteomes" id="UP001206128"/>
    </source>
</evidence>
<dbReference type="SMART" id="SM00862">
    <property type="entry name" value="Trans_reg_C"/>
    <property type="match status" value="1"/>
</dbReference>
<dbReference type="InterPro" id="IPR001867">
    <property type="entry name" value="OmpR/PhoB-type_DNA-bd"/>
</dbReference>
<dbReference type="InterPro" id="IPR011990">
    <property type="entry name" value="TPR-like_helical_dom_sf"/>
</dbReference>
<dbReference type="AlphaFoldDB" id="A0AAE3GMW8"/>
<keyword evidence="4" id="KW-0804">Transcription</keyword>
<dbReference type="EMBL" id="JAMTCK010000031">
    <property type="protein sequence ID" value="MCP2170339.1"/>
    <property type="molecule type" value="Genomic_DNA"/>
</dbReference>
<evidence type="ECO:0000256" key="4">
    <source>
        <dbReference type="ARBA" id="ARBA00023163"/>
    </source>
</evidence>
<feature type="domain" description="OmpR/PhoB-type" evidence="6">
    <location>
        <begin position="1"/>
        <end position="93"/>
    </location>
</feature>
<dbReference type="SUPFAM" id="SSF48452">
    <property type="entry name" value="TPR-like"/>
    <property type="match status" value="2"/>
</dbReference>
<dbReference type="RefSeq" id="WP_253780526.1">
    <property type="nucleotide sequence ID" value="NZ_JAMTCK010000031.1"/>
</dbReference>
<dbReference type="GO" id="GO:0003677">
    <property type="term" value="F:DNA binding"/>
    <property type="evidence" value="ECO:0007669"/>
    <property type="project" value="UniProtKB-UniRule"/>
</dbReference>
<evidence type="ECO:0000259" key="6">
    <source>
        <dbReference type="PROSITE" id="PS51755"/>
    </source>
</evidence>
<dbReference type="SUPFAM" id="SSF46894">
    <property type="entry name" value="C-terminal effector domain of the bipartite response regulators"/>
    <property type="match status" value="1"/>
</dbReference>
<organism evidence="7 8">
    <name type="scientific">Goodfellowiella coeruleoviolacea</name>
    <dbReference type="NCBI Taxonomy" id="334858"/>
    <lineage>
        <taxon>Bacteria</taxon>
        <taxon>Bacillati</taxon>
        <taxon>Actinomycetota</taxon>
        <taxon>Actinomycetes</taxon>
        <taxon>Pseudonocardiales</taxon>
        <taxon>Pseudonocardiaceae</taxon>
        <taxon>Goodfellowiella</taxon>
    </lineage>
</organism>
<dbReference type="InterPro" id="IPR016032">
    <property type="entry name" value="Sig_transdc_resp-reg_C-effctor"/>
</dbReference>
<dbReference type="GO" id="GO:0006355">
    <property type="term" value="P:regulation of DNA-templated transcription"/>
    <property type="evidence" value="ECO:0007669"/>
    <property type="project" value="InterPro"/>
</dbReference>
<evidence type="ECO:0000313" key="7">
    <source>
        <dbReference type="EMBL" id="MCP2170339.1"/>
    </source>
</evidence>
<protein>
    <submittedName>
        <fullName evidence="7">Transcriptional regulatory protein, C terminal</fullName>
    </submittedName>
</protein>
<dbReference type="Gene3D" id="1.25.40.10">
    <property type="entry name" value="Tetratricopeptide repeat domain"/>
    <property type="match status" value="2"/>
</dbReference>
<dbReference type="SMART" id="SM01043">
    <property type="entry name" value="BTAD"/>
    <property type="match status" value="1"/>
</dbReference>
<dbReference type="GO" id="GO:0000160">
    <property type="term" value="P:phosphorelay signal transduction system"/>
    <property type="evidence" value="ECO:0007669"/>
    <property type="project" value="InterPro"/>
</dbReference>
<evidence type="ECO:0000256" key="1">
    <source>
        <dbReference type="ARBA" id="ARBA00005820"/>
    </source>
</evidence>
<proteinExistence type="inferred from homology"/>
<dbReference type="CDD" id="cd15831">
    <property type="entry name" value="BTAD"/>
    <property type="match status" value="1"/>
</dbReference>
<dbReference type="Pfam" id="PF13191">
    <property type="entry name" value="AAA_16"/>
    <property type="match status" value="1"/>
</dbReference>